<protein>
    <submittedName>
        <fullName evidence="10">Prepilin-type cleavage/methylation domain-containing protein</fullName>
    </submittedName>
</protein>
<dbReference type="Gene3D" id="3.30.700.10">
    <property type="entry name" value="Glycoprotein, Type 4 Pilin"/>
    <property type="match status" value="1"/>
</dbReference>
<evidence type="ECO:0000256" key="1">
    <source>
        <dbReference type="ARBA" id="ARBA00004377"/>
    </source>
</evidence>
<dbReference type="InterPro" id="IPR045584">
    <property type="entry name" value="Pilin-like"/>
</dbReference>
<dbReference type="RefSeq" id="WP_169154412.1">
    <property type="nucleotide sequence ID" value="NZ_CAWPJE010000402.1"/>
</dbReference>
<dbReference type="NCBIfam" id="TIGR02532">
    <property type="entry name" value="IV_pilin_GFxxxE"/>
    <property type="match status" value="1"/>
</dbReference>
<evidence type="ECO:0000256" key="5">
    <source>
        <dbReference type="ARBA" id="ARBA00022692"/>
    </source>
</evidence>
<evidence type="ECO:0000313" key="10">
    <source>
        <dbReference type="EMBL" id="NMG19132.1"/>
    </source>
</evidence>
<dbReference type="Pfam" id="PF07963">
    <property type="entry name" value="N_methyl"/>
    <property type="match status" value="1"/>
</dbReference>
<evidence type="ECO:0000256" key="6">
    <source>
        <dbReference type="ARBA" id="ARBA00022989"/>
    </source>
</evidence>
<comment type="caution">
    <text evidence="10">The sequence shown here is derived from an EMBL/GenBank/DDBJ whole genome shotgun (WGS) entry which is preliminary data.</text>
</comment>
<keyword evidence="7 8" id="KW-0472">Membrane</keyword>
<accession>A0ABX1P5J5</accession>
<name>A0ABX1P5J5_9CYAN</name>
<dbReference type="EMBL" id="QMEB01000033">
    <property type="protein sequence ID" value="NMG19132.1"/>
    <property type="molecule type" value="Genomic_DNA"/>
</dbReference>
<keyword evidence="6 8" id="KW-1133">Transmembrane helix</keyword>
<dbReference type="InterPro" id="IPR012902">
    <property type="entry name" value="N_methyl_site"/>
</dbReference>
<keyword evidence="5 8" id="KW-0812">Transmembrane</keyword>
<gene>
    <name evidence="10" type="ORF">DP116_06600</name>
</gene>
<dbReference type="PROSITE" id="PS00409">
    <property type="entry name" value="PROKAR_NTER_METHYL"/>
    <property type="match status" value="1"/>
</dbReference>
<keyword evidence="11" id="KW-1185">Reference proteome</keyword>
<sequence>MDSYLLNKFNKYSNSGFTLLELLVSLLIIGILAAISIPSWLAFVDTQRLNTAQNEVYLAIRQAQSQAIKNKLTWQVSFREQNNIVQWTVHQAEVGVFIPNAISNNNTLWHNLDQNIHLDKNKYETTLPKQTTKQEWRIMFNSQGCPVYQVADECTQTSFQTLGQITLFSINNSKAKRCVYISTILGAMRTGKEHDEPDGNKYCY</sequence>
<organism evidence="10 11">
    <name type="scientific">Brasilonema bromeliae SPC951</name>
    <dbReference type="NCBI Taxonomy" id="385972"/>
    <lineage>
        <taxon>Bacteria</taxon>
        <taxon>Bacillati</taxon>
        <taxon>Cyanobacteriota</taxon>
        <taxon>Cyanophyceae</taxon>
        <taxon>Nostocales</taxon>
        <taxon>Scytonemataceae</taxon>
        <taxon>Brasilonema</taxon>
        <taxon>Bromeliae group (in: Brasilonema)</taxon>
    </lineage>
</organism>
<evidence type="ECO:0000256" key="7">
    <source>
        <dbReference type="ARBA" id="ARBA00023136"/>
    </source>
</evidence>
<dbReference type="InterPro" id="IPR022346">
    <property type="entry name" value="T2SS_GspH"/>
</dbReference>
<keyword evidence="3" id="KW-0488">Methylation</keyword>
<evidence type="ECO:0000259" key="9">
    <source>
        <dbReference type="Pfam" id="PF12019"/>
    </source>
</evidence>
<proteinExistence type="predicted"/>
<evidence type="ECO:0000256" key="3">
    <source>
        <dbReference type="ARBA" id="ARBA00022481"/>
    </source>
</evidence>
<reference evidence="10 11" key="1">
    <citation type="submission" date="2018-06" db="EMBL/GenBank/DDBJ databases">
        <title>Comparative genomics of Brasilonema spp. strains.</title>
        <authorList>
            <person name="Alvarenga D.O."/>
            <person name="Fiore M.F."/>
            <person name="Varani A.M."/>
        </authorList>
    </citation>
    <scope>NUCLEOTIDE SEQUENCE [LARGE SCALE GENOMIC DNA]</scope>
    <source>
        <strain evidence="10 11">SPC951</strain>
    </source>
</reference>
<feature type="transmembrane region" description="Helical" evidence="8">
    <location>
        <begin position="20"/>
        <end position="43"/>
    </location>
</feature>
<dbReference type="Pfam" id="PF12019">
    <property type="entry name" value="GspH"/>
    <property type="match status" value="1"/>
</dbReference>
<keyword evidence="4" id="KW-0997">Cell inner membrane</keyword>
<feature type="domain" description="General secretion pathway GspH" evidence="9">
    <location>
        <begin position="53"/>
        <end position="182"/>
    </location>
</feature>
<evidence type="ECO:0000256" key="4">
    <source>
        <dbReference type="ARBA" id="ARBA00022519"/>
    </source>
</evidence>
<comment type="subcellular location">
    <subcellularLocation>
        <location evidence="1">Cell inner membrane</location>
        <topology evidence="1">Single-pass membrane protein</topology>
    </subcellularLocation>
</comment>
<dbReference type="SUPFAM" id="SSF54523">
    <property type="entry name" value="Pili subunits"/>
    <property type="match status" value="1"/>
</dbReference>
<evidence type="ECO:0000313" key="11">
    <source>
        <dbReference type="Proteomes" id="UP000718564"/>
    </source>
</evidence>
<keyword evidence="2" id="KW-1003">Cell membrane</keyword>
<dbReference type="Proteomes" id="UP000718564">
    <property type="component" value="Unassembled WGS sequence"/>
</dbReference>
<evidence type="ECO:0000256" key="2">
    <source>
        <dbReference type="ARBA" id="ARBA00022475"/>
    </source>
</evidence>
<evidence type="ECO:0000256" key="8">
    <source>
        <dbReference type="SAM" id="Phobius"/>
    </source>
</evidence>